<keyword evidence="2" id="KW-0378">Hydrolase</keyword>
<name>A0A9W8CGW2_9FUNG</name>
<evidence type="ECO:0000256" key="1">
    <source>
        <dbReference type="ARBA" id="ARBA00022679"/>
    </source>
</evidence>
<evidence type="ECO:0000256" key="3">
    <source>
        <dbReference type="ARBA" id="ARBA00022857"/>
    </source>
</evidence>
<evidence type="ECO:0000313" key="8">
    <source>
        <dbReference type="Proteomes" id="UP001145021"/>
    </source>
</evidence>
<dbReference type="InterPro" id="IPR001227">
    <property type="entry name" value="Ac_transferase_dom_sf"/>
</dbReference>
<evidence type="ECO:0000256" key="2">
    <source>
        <dbReference type="ARBA" id="ARBA00022801"/>
    </source>
</evidence>
<dbReference type="Proteomes" id="UP001145021">
    <property type="component" value="Unassembled WGS sequence"/>
</dbReference>
<dbReference type="SUPFAM" id="SSF51412">
    <property type="entry name" value="Inosine monophosphate dehydrogenase (IMPDH)"/>
    <property type="match status" value="1"/>
</dbReference>
<dbReference type="InterPro" id="IPR050830">
    <property type="entry name" value="Fungal_FAS"/>
</dbReference>
<evidence type="ECO:0000259" key="5">
    <source>
        <dbReference type="Pfam" id="PF08354"/>
    </source>
</evidence>
<dbReference type="GO" id="GO:0004318">
    <property type="term" value="F:enoyl-[acyl-carrier-protein] reductase (NADH) activity"/>
    <property type="evidence" value="ECO:0007669"/>
    <property type="project" value="InterPro"/>
</dbReference>
<dbReference type="EMBL" id="JANBOH010000364">
    <property type="protein sequence ID" value="KAJ1642635.1"/>
    <property type="molecule type" value="Genomic_DNA"/>
</dbReference>
<reference evidence="7" key="1">
    <citation type="submission" date="2022-07" db="EMBL/GenBank/DDBJ databases">
        <title>Phylogenomic reconstructions and comparative analyses of Kickxellomycotina fungi.</title>
        <authorList>
            <person name="Reynolds N.K."/>
            <person name="Stajich J.E."/>
            <person name="Barry K."/>
            <person name="Grigoriev I.V."/>
            <person name="Crous P."/>
            <person name="Smith M.E."/>
        </authorList>
    </citation>
    <scope>NUCLEOTIDE SEQUENCE</scope>
    <source>
        <strain evidence="7">NBRC 105413</strain>
    </source>
</reference>
<dbReference type="GO" id="GO:0004312">
    <property type="term" value="F:fatty acid synthase activity"/>
    <property type="evidence" value="ECO:0007669"/>
    <property type="project" value="InterPro"/>
</dbReference>
<evidence type="ECO:0000256" key="4">
    <source>
        <dbReference type="ARBA" id="ARBA00023002"/>
    </source>
</evidence>
<gene>
    <name evidence="7" type="primary">fas2_3</name>
    <name evidence="7" type="ORF">LPJ64_005531</name>
</gene>
<feature type="domain" description="Starter acyltransferase (SAT)" evidence="6">
    <location>
        <begin position="138"/>
        <end position="367"/>
    </location>
</feature>
<dbReference type="AlphaFoldDB" id="A0A9W8CGW2"/>
<dbReference type="Gene3D" id="3.20.20.70">
    <property type="entry name" value="Aldolase class I"/>
    <property type="match status" value="1"/>
</dbReference>
<dbReference type="FunFam" id="3.20.20.70:FF:000078">
    <property type="entry name" value="Fatty acid synthase beta subunit dehydratase"/>
    <property type="match status" value="1"/>
</dbReference>
<feature type="non-terminal residue" evidence="7">
    <location>
        <position position="1"/>
    </location>
</feature>
<keyword evidence="1 7" id="KW-0808">Transferase</keyword>
<keyword evidence="8" id="KW-1185">Reference proteome</keyword>
<accession>A0A9W8CGW2</accession>
<evidence type="ECO:0000313" key="7">
    <source>
        <dbReference type="EMBL" id="KAJ1642635.1"/>
    </source>
</evidence>
<dbReference type="GO" id="GO:0016787">
    <property type="term" value="F:hydrolase activity"/>
    <property type="evidence" value="ECO:0007669"/>
    <property type="project" value="UniProtKB-KW"/>
</dbReference>
<dbReference type="InterPro" id="IPR013565">
    <property type="entry name" value="Fas1/AflB-like_central"/>
</dbReference>
<dbReference type="GO" id="GO:0004321">
    <property type="term" value="F:fatty-acyl-CoA synthase activity"/>
    <property type="evidence" value="ECO:0007669"/>
    <property type="project" value="UniProtKB-EC"/>
</dbReference>
<dbReference type="InterPro" id="IPR003965">
    <property type="entry name" value="Fatty_acid_synthase"/>
</dbReference>
<dbReference type="InterPro" id="IPR016035">
    <property type="entry name" value="Acyl_Trfase/lysoPLipase"/>
</dbReference>
<organism evidence="7 8">
    <name type="scientific">Coemansia asiatica</name>
    <dbReference type="NCBI Taxonomy" id="1052880"/>
    <lineage>
        <taxon>Eukaryota</taxon>
        <taxon>Fungi</taxon>
        <taxon>Fungi incertae sedis</taxon>
        <taxon>Zoopagomycota</taxon>
        <taxon>Kickxellomycotina</taxon>
        <taxon>Kickxellomycetes</taxon>
        <taxon>Kickxellales</taxon>
        <taxon>Kickxellaceae</taxon>
        <taxon>Coemansia</taxon>
    </lineage>
</organism>
<evidence type="ECO:0000259" key="6">
    <source>
        <dbReference type="Pfam" id="PF16073"/>
    </source>
</evidence>
<keyword evidence="7" id="KW-0012">Acyltransferase</keyword>
<dbReference type="Pfam" id="PF08354">
    <property type="entry name" value="Fas1-AflB-like_hel"/>
    <property type="match status" value="1"/>
</dbReference>
<dbReference type="InterPro" id="IPR032088">
    <property type="entry name" value="SAT"/>
</dbReference>
<dbReference type="PRINTS" id="PR01483">
    <property type="entry name" value="FASYNTHASE"/>
</dbReference>
<feature type="domain" description="Fatty acid synthase beta subunit AflB /Fas1-like central" evidence="5">
    <location>
        <begin position="716"/>
        <end position="921"/>
    </location>
</feature>
<dbReference type="EC" id="2.3.1.86" evidence="7"/>
<dbReference type="GO" id="GO:0006633">
    <property type="term" value="P:fatty acid biosynthetic process"/>
    <property type="evidence" value="ECO:0007669"/>
    <property type="project" value="InterPro"/>
</dbReference>
<proteinExistence type="predicted"/>
<keyword evidence="3" id="KW-0521">NADP</keyword>
<dbReference type="Gene3D" id="1.20.930.70">
    <property type="match status" value="1"/>
</dbReference>
<dbReference type="GO" id="GO:0005835">
    <property type="term" value="C:fatty acid synthase complex"/>
    <property type="evidence" value="ECO:0007669"/>
    <property type="project" value="InterPro"/>
</dbReference>
<dbReference type="PANTHER" id="PTHR10982:SF21">
    <property type="entry name" value="FATTY ACID SYNTHASE SUBUNIT BETA"/>
    <property type="match status" value="1"/>
</dbReference>
<dbReference type="SUPFAM" id="SSF52151">
    <property type="entry name" value="FabD/lysophospholipase-like"/>
    <property type="match status" value="1"/>
</dbReference>
<dbReference type="Gene3D" id="3.40.366.10">
    <property type="entry name" value="Malonyl-Coenzyme A Acyl Carrier Protein, domain 2"/>
    <property type="match status" value="2"/>
</dbReference>
<dbReference type="PANTHER" id="PTHR10982">
    <property type="entry name" value="MALONYL COA-ACYL CARRIER PROTEIN TRANSACYLASE"/>
    <property type="match status" value="1"/>
</dbReference>
<dbReference type="InterPro" id="IPR013785">
    <property type="entry name" value="Aldolase_TIM"/>
</dbReference>
<sequence length="921" mass="101443">MDPAKITLVSTSSLCDMALNIVLPTSVVAEVQSLFAQFSTDMECGLVEIVGFAQFVEFTAKRGSKDAGVALFEAFTNQYCNGEENIHVCASEKCLDSEQIQTVLRAYYYAANALDIEHKPCSNRPALLANPEFKILAMFGGQGGMDNYIEETRSIYTIYHSLVRDFVMQMAMFLENEASMPKLAHLYSFGLDVVQWLEHPDTLPHHEYMVSVPVCIPLVGLTQLMQVMVLYKTLGISPAELVDSFSAIAGHSQGITVASVLSMVTDEQSFFSLSKKALGLLMLCGAFPQMEYPVARAAVSVPKDGQQEVTPMVSVLKLSREQILTSVDRHNALQSSRSMHVHMSLANDSKMFVVSGATESLGPFVEKLHIEYDSRGKDQSRVVFSQRKPGVYTKFLNINAPYHCELLANAANAAWEYAIERGWSLSSKDMRCPVRAGDDGHDIRPCQDLIKYLFQSMCVLPVDWPTVVKYAKITHVIDFGPGGLNGFGAITRKILEGRGVVVICAGAFSSGDSLDQQQQQQQQLGLVGKTELYVEKCSMLHTAPNWQIQFGPKLVRTAYDGRLHIETRMTRILGKPPLMVAGMTPSTVGEEFVSAVMRAGYHIELSGGGHFSEDMLRDKVDKILKLVGPGLGITINSIYVSPFLWNTQYPAIQAMRREGIPMEGLCIGAGVPSFEVCNDIISSIRAVGFCHIGLKPGSLSSIRLVIKIAQANPDFPILLQWTGGRAGGHHSFEDFHQPILETYGAIRAQPNIVLVAGSGFGGVDDTLPYLTGEWSRRFDCAPMPFDGILLGSRVMVAKEGSASDAVKEAIVNTPGIDDSEWEKTYMGPAGGIVTVLSEMGEPIHKIANRGVMLWKELDDIVFSLPRDKRLPVLLTKKEYIIKRLNDDFQKPWFGKKADGTHADLEDMTYAEVANRLLEVLY</sequence>
<keyword evidence="4" id="KW-0560">Oxidoreductase</keyword>
<dbReference type="Pfam" id="PF16073">
    <property type="entry name" value="SAT"/>
    <property type="match status" value="1"/>
</dbReference>
<protein>
    <submittedName>
        <fullName evidence="7">Fatty acid synthase alpha subunit Lsd1</fullName>
        <ecNumber evidence="7">2.3.1.86</ecNumber>
    </submittedName>
</protein>
<comment type="caution">
    <text evidence="7">The sequence shown here is derived from an EMBL/GenBank/DDBJ whole genome shotgun (WGS) entry which is preliminary data.</text>
</comment>